<feature type="region of interest" description="Disordered" evidence="1">
    <location>
        <begin position="506"/>
        <end position="596"/>
    </location>
</feature>
<protein>
    <submittedName>
        <fullName evidence="2">Uncharacterized protein</fullName>
    </submittedName>
</protein>
<dbReference type="OrthoDB" id="5419923at2759"/>
<name>A0A3N4K0D1_9PEZI</name>
<dbReference type="Proteomes" id="UP000276215">
    <property type="component" value="Unassembled WGS sequence"/>
</dbReference>
<accession>A0A3N4K0D1</accession>
<dbReference type="AlphaFoldDB" id="A0A3N4K0D1"/>
<feature type="compositionally biased region" description="Low complexity" evidence="1">
    <location>
        <begin position="568"/>
        <end position="586"/>
    </location>
</feature>
<evidence type="ECO:0000313" key="3">
    <source>
        <dbReference type="Proteomes" id="UP000276215"/>
    </source>
</evidence>
<keyword evidence="3" id="KW-1185">Reference proteome</keyword>
<evidence type="ECO:0000256" key="1">
    <source>
        <dbReference type="SAM" id="MobiDB-lite"/>
    </source>
</evidence>
<proteinExistence type="predicted"/>
<dbReference type="EMBL" id="ML120365">
    <property type="protein sequence ID" value="RPB02968.1"/>
    <property type="molecule type" value="Genomic_DNA"/>
</dbReference>
<evidence type="ECO:0000313" key="2">
    <source>
        <dbReference type="EMBL" id="RPB02968.1"/>
    </source>
</evidence>
<organism evidence="2 3">
    <name type="scientific">Choiromyces venosus 120613-1</name>
    <dbReference type="NCBI Taxonomy" id="1336337"/>
    <lineage>
        <taxon>Eukaryota</taxon>
        <taxon>Fungi</taxon>
        <taxon>Dikarya</taxon>
        <taxon>Ascomycota</taxon>
        <taxon>Pezizomycotina</taxon>
        <taxon>Pezizomycetes</taxon>
        <taxon>Pezizales</taxon>
        <taxon>Tuberaceae</taxon>
        <taxon>Choiromyces</taxon>
    </lineage>
</organism>
<gene>
    <name evidence="2" type="ORF">L873DRAFT_1787408</name>
</gene>
<reference evidence="2 3" key="1">
    <citation type="journal article" date="2018" name="Nat. Ecol. Evol.">
        <title>Pezizomycetes genomes reveal the molecular basis of ectomycorrhizal truffle lifestyle.</title>
        <authorList>
            <person name="Murat C."/>
            <person name="Payen T."/>
            <person name="Noel B."/>
            <person name="Kuo A."/>
            <person name="Morin E."/>
            <person name="Chen J."/>
            <person name="Kohler A."/>
            <person name="Krizsan K."/>
            <person name="Balestrini R."/>
            <person name="Da Silva C."/>
            <person name="Montanini B."/>
            <person name="Hainaut M."/>
            <person name="Levati E."/>
            <person name="Barry K.W."/>
            <person name="Belfiori B."/>
            <person name="Cichocki N."/>
            <person name="Clum A."/>
            <person name="Dockter R.B."/>
            <person name="Fauchery L."/>
            <person name="Guy J."/>
            <person name="Iotti M."/>
            <person name="Le Tacon F."/>
            <person name="Lindquist E.A."/>
            <person name="Lipzen A."/>
            <person name="Malagnac F."/>
            <person name="Mello A."/>
            <person name="Molinier V."/>
            <person name="Miyauchi S."/>
            <person name="Poulain J."/>
            <person name="Riccioni C."/>
            <person name="Rubini A."/>
            <person name="Sitrit Y."/>
            <person name="Splivallo R."/>
            <person name="Traeger S."/>
            <person name="Wang M."/>
            <person name="Zifcakova L."/>
            <person name="Wipf D."/>
            <person name="Zambonelli A."/>
            <person name="Paolocci F."/>
            <person name="Nowrousian M."/>
            <person name="Ottonello S."/>
            <person name="Baldrian P."/>
            <person name="Spatafora J.W."/>
            <person name="Henrissat B."/>
            <person name="Nagy L.G."/>
            <person name="Aury J.M."/>
            <person name="Wincker P."/>
            <person name="Grigoriev I.V."/>
            <person name="Bonfante P."/>
            <person name="Martin F.M."/>
        </authorList>
    </citation>
    <scope>NUCLEOTIDE SEQUENCE [LARGE SCALE GENOMIC DNA]</scope>
    <source>
        <strain evidence="2 3">120613-1</strain>
    </source>
</reference>
<sequence>MSDRNYSGEDHLTEFPLQEGGDTYSRALSPFESLSNNLTPPTRGMHDDGGAGLVSTERSGGGDATAEVVKQSASGTEASSIGPLVEVKREFIKASAPPEIDEDMLLLPDFSTGLVGKTEAQNGCHELSLIDLMSPEEVNCLGYKFNALIPIQSPKKGSGITNTVSVLIMNDSKGLGRAPKLEFEDSFGCLNDLYDVAAHEPEGLSSHLIPAVLGSCVQENTSTGLENICHQTSLMDSCIVEEDPLMDGAEQQMILSASPSDKTWGFTQQVPALPTKEEAERIEKNKSVFAWIDAVVVSTGHMTENITKTSTVTNDLIDLFDTNSLPAKGSPRISPLALTHQLPAHSLSGISILDLDCDYLGPPVSRDLKHTTITTSLNSTPTGDLLLMDSDNSAWDSTDGGGSTPSFPCLIKSPPSCNLELSGALTTAIPPHLRGASAYPPIQMEVERMRTVVKVVISAPKEAKEERREAPSLISDPIISARTASHSEVGNAAWARWVEENAVKDSVASLTSSPPRQNPRSEKPRGGIPTVHEPGGGGVNPKGSKRVTLALNNGGHVGVKHVKNMVRSSSENNNSTPSNGTSGSSPAKLTVGQTHRHPVRAVSNRAVAAALAQRVVTLAPPKVAPVTWSGSGLPFEGLASRRGIGIPLGAMGYHNPKTVSYKRTSTFNRGEKIREQLRGTRQVAPLRPKVSPPTPVKGNSWESQEADFLRASGPADPCALLNSYWVA</sequence>
<feature type="compositionally biased region" description="Basic and acidic residues" evidence="1">
    <location>
        <begin position="1"/>
        <end position="13"/>
    </location>
</feature>
<feature type="region of interest" description="Disordered" evidence="1">
    <location>
        <begin position="1"/>
        <end position="77"/>
    </location>
</feature>